<sequence length="408" mass="46216">MAPRKLLGTRPKPTVTAPVKLLEAEANKNSFYLHQWPYKSTLWRARWDTSPSVALNADMHIIVEKPNPDGPRQPTISVIFSTKTKQGDLEIAYKEEPAQKPVFELDPDKQTPAYIRAFNDAHMEPSTLAFATIWNDCGTDAESFGYRADGHHQGGCDSYWIRLQLYKILDQLVTKALQYGGDEATILKAFTWEMWPQWRIEDEGCGSVGAALYVKNNGEPKDMFYGSWEDGRGARMGERDEAVMLRHPPEEPLVREKGKPFMRPESYLDAFFCAKGNPPALADLWIACGAEAEALGYRPDGNHKESVDAVFLRLQLVRILDQLVEAAMQAGKDDNWIQESFAWEMFSRSRIDEYNRGCVASAIYERTYGRPEYGRFGPSELPSQEVRAWSTVCLDKRSHSFCDGEPGL</sequence>
<dbReference type="OrthoDB" id="10497514at2759"/>
<name>A0A6A6QDW5_9PEZI</name>
<evidence type="ECO:0000313" key="1">
    <source>
        <dbReference type="EMBL" id="KAF2490608.1"/>
    </source>
</evidence>
<reference evidence="1" key="1">
    <citation type="journal article" date="2020" name="Stud. Mycol.">
        <title>101 Dothideomycetes genomes: a test case for predicting lifestyles and emergence of pathogens.</title>
        <authorList>
            <person name="Haridas S."/>
            <person name="Albert R."/>
            <person name="Binder M."/>
            <person name="Bloem J."/>
            <person name="Labutti K."/>
            <person name="Salamov A."/>
            <person name="Andreopoulos B."/>
            <person name="Baker S."/>
            <person name="Barry K."/>
            <person name="Bills G."/>
            <person name="Bluhm B."/>
            <person name="Cannon C."/>
            <person name="Castanera R."/>
            <person name="Culley D."/>
            <person name="Daum C."/>
            <person name="Ezra D."/>
            <person name="Gonzalez J."/>
            <person name="Henrissat B."/>
            <person name="Kuo A."/>
            <person name="Liang C."/>
            <person name="Lipzen A."/>
            <person name="Lutzoni F."/>
            <person name="Magnuson J."/>
            <person name="Mondo S."/>
            <person name="Nolan M."/>
            <person name="Ohm R."/>
            <person name="Pangilinan J."/>
            <person name="Park H.-J."/>
            <person name="Ramirez L."/>
            <person name="Alfaro M."/>
            <person name="Sun H."/>
            <person name="Tritt A."/>
            <person name="Yoshinaga Y."/>
            <person name="Zwiers L.-H."/>
            <person name="Turgeon B."/>
            <person name="Goodwin S."/>
            <person name="Spatafora J."/>
            <person name="Crous P."/>
            <person name="Grigoriev I."/>
        </authorList>
    </citation>
    <scope>NUCLEOTIDE SEQUENCE</scope>
    <source>
        <strain evidence="1">CBS 269.34</strain>
    </source>
</reference>
<organism evidence="1 2">
    <name type="scientific">Lophium mytilinum</name>
    <dbReference type="NCBI Taxonomy" id="390894"/>
    <lineage>
        <taxon>Eukaryota</taxon>
        <taxon>Fungi</taxon>
        <taxon>Dikarya</taxon>
        <taxon>Ascomycota</taxon>
        <taxon>Pezizomycotina</taxon>
        <taxon>Dothideomycetes</taxon>
        <taxon>Pleosporomycetidae</taxon>
        <taxon>Mytilinidiales</taxon>
        <taxon>Mytilinidiaceae</taxon>
        <taxon>Lophium</taxon>
    </lineage>
</organism>
<dbReference type="EMBL" id="MU004197">
    <property type="protein sequence ID" value="KAF2490608.1"/>
    <property type="molecule type" value="Genomic_DNA"/>
</dbReference>
<keyword evidence="2" id="KW-1185">Reference proteome</keyword>
<evidence type="ECO:0000313" key="2">
    <source>
        <dbReference type="Proteomes" id="UP000799750"/>
    </source>
</evidence>
<dbReference type="AlphaFoldDB" id="A0A6A6QDW5"/>
<protein>
    <submittedName>
        <fullName evidence="1">Uncharacterized protein</fullName>
    </submittedName>
</protein>
<proteinExistence type="predicted"/>
<accession>A0A6A6QDW5</accession>
<dbReference type="Proteomes" id="UP000799750">
    <property type="component" value="Unassembled WGS sequence"/>
</dbReference>
<gene>
    <name evidence="1" type="ORF">BU16DRAFT_566617</name>
</gene>